<dbReference type="EMBL" id="JAJSOF020000013">
    <property type="protein sequence ID" value="KAJ4443232.1"/>
    <property type="molecule type" value="Genomic_DNA"/>
</dbReference>
<organism evidence="1 2">
    <name type="scientific">Periplaneta americana</name>
    <name type="common">American cockroach</name>
    <name type="synonym">Blatta americana</name>
    <dbReference type="NCBI Taxonomy" id="6978"/>
    <lineage>
        <taxon>Eukaryota</taxon>
        <taxon>Metazoa</taxon>
        <taxon>Ecdysozoa</taxon>
        <taxon>Arthropoda</taxon>
        <taxon>Hexapoda</taxon>
        <taxon>Insecta</taxon>
        <taxon>Pterygota</taxon>
        <taxon>Neoptera</taxon>
        <taxon>Polyneoptera</taxon>
        <taxon>Dictyoptera</taxon>
        <taxon>Blattodea</taxon>
        <taxon>Blattoidea</taxon>
        <taxon>Blattidae</taxon>
        <taxon>Blattinae</taxon>
        <taxon>Periplaneta</taxon>
    </lineage>
</organism>
<protein>
    <submittedName>
        <fullName evidence="1">Uncharacterized protein</fullName>
    </submittedName>
</protein>
<evidence type="ECO:0000313" key="1">
    <source>
        <dbReference type="EMBL" id="KAJ4443232.1"/>
    </source>
</evidence>
<keyword evidence="2" id="KW-1185">Reference proteome</keyword>
<accession>A0ABQ8T9K7</accession>
<name>A0ABQ8T9K7_PERAM</name>
<reference evidence="1 2" key="1">
    <citation type="journal article" date="2022" name="Allergy">
        <title>Genome assembly and annotation of Periplaneta americana reveal a comprehensive cockroach allergen profile.</title>
        <authorList>
            <person name="Wang L."/>
            <person name="Xiong Q."/>
            <person name="Saelim N."/>
            <person name="Wang L."/>
            <person name="Nong W."/>
            <person name="Wan A.T."/>
            <person name="Shi M."/>
            <person name="Liu X."/>
            <person name="Cao Q."/>
            <person name="Hui J.H.L."/>
            <person name="Sookrung N."/>
            <person name="Leung T.F."/>
            <person name="Tungtrongchitr A."/>
            <person name="Tsui S.K.W."/>
        </authorList>
    </citation>
    <scope>NUCLEOTIDE SEQUENCE [LARGE SCALE GENOMIC DNA]</scope>
    <source>
        <strain evidence="1">PWHHKU_190912</strain>
    </source>
</reference>
<proteinExistence type="predicted"/>
<sequence length="209" mass="23078">MVGLCEGGNEPPGSLTAIFEELSDPWRGASKAGISPGAPVPLWHPNKPPSSSHLIAGVALTNLLCRTMGNYSVGKLVYTTGFIWQKQTLRLVLLSLGSSQSCLALVTYASTPLGACAYAFSSRCREPGHLDFDECGMKTLQETDAEESIMDIVEARGLKWLVHILRMPDRWPKTGWIPPRRRWTGRSRKSWSEMMMAAMREKGLKVEEA</sequence>
<comment type="caution">
    <text evidence="1">The sequence shown here is derived from an EMBL/GenBank/DDBJ whole genome shotgun (WGS) entry which is preliminary data.</text>
</comment>
<gene>
    <name evidence="1" type="ORF">ANN_04900</name>
</gene>
<evidence type="ECO:0000313" key="2">
    <source>
        <dbReference type="Proteomes" id="UP001148838"/>
    </source>
</evidence>
<dbReference type="Proteomes" id="UP001148838">
    <property type="component" value="Unassembled WGS sequence"/>
</dbReference>